<feature type="compositionally biased region" description="Low complexity" evidence="1">
    <location>
        <begin position="344"/>
        <end position="366"/>
    </location>
</feature>
<dbReference type="Proteomes" id="UP000051952">
    <property type="component" value="Unassembled WGS sequence"/>
</dbReference>
<gene>
    <name evidence="2" type="ORF">BSAL_22215</name>
</gene>
<evidence type="ECO:0000256" key="1">
    <source>
        <dbReference type="SAM" id="MobiDB-lite"/>
    </source>
</evidence>
<accession>A0A0S4JH82</accession>
<keyword evidence="3" id="KW-1185">Reference proteome</keyword>
<dbReference type="OMA" id="MTIEYVV"/>
<dbReference type="VEuPathDB" id="TriTrypDB:BSAL_22215"/>
<reference evidence="3" key="1">
    <citation type="submission" date="2015-09" db="EMBL/GenBank/DDBJ databases">
        <authorList>
            <consortium name="Pathogen Informatics"/>
        </authorList>
    </citation>
    <scope>NUCLEOTIDE SEQUENCE [LARGE SCALE GENOMIC DNA]</scope>
    <source>
        <strain evidence="3">Lake Konstanz</strain>
    </source>
</reference>
<dbReference type="EMBL" id="CYKH01001751">
    <property type="protein sequence ID" value="CUG89591.1"/>
    <property type="molecule type" value="Genomic_DNA"/>
</dbReference>
<evidence type="ECO:0000313" key="2">
    <source>
        <dbReference type="EMBL" id="CUG89591.1"/>
    </source>
</evidence>
<proteinExistence type="predicted"/>
<evidence type="ECO:0000313" key="3">
    <source>
        <dbReference type="Proteomes" id="UP000051952"/>
    </source>
</evidence>
<name>A0A0S4JH82_BODSA</name>
<dbReference type="AlphaFoldDB" id="A0A0S4JH82"/>
<feature type="region of interest" description="Disordered" evidence="1">
    <location>
        <begin position="326"/>
        <end position="366"/>
    </location>
</feature>
<organism evidence="2 3">
    <name type="scientific">Bodo saltans</name>
    <name type="common">Flagellated protozoan</name>
    <dbReference type="NCBI Taxonomy" id="75058"/>
    <lineage>
        <taxon>Eukaryota</taxon>
        <taxon>Discoba</taxon>
        <taxon>Euglenozoa</taxon>
        <taxon>Kinetoplastea</taxon>
        <taxon>Metakinetoplastina</taxon>
        <taxon>Eubodonida</taxon>
        <taxon>Bodonidae</taxon>
        <taxon>Bodo</taxon>
    </lineage>
</organism>
<protein>
    <submittedName>
        <fullName evidence="2">Membrane-associated protein, putative</fullName>
    </submittedName>
</protein>
<sequence length="573" mass="61727">MRCRFRTPVVAAVVAAAALIWLRMRRRPTQRDTPRSAQPGAQTATPSVTARCPYADAELGGYVRLPVFIQSQGLPTGVSVAPVLAYPPRHAMIPLVLQDSIAELEGSLRVSQALLCCEDITTCAADGKHAEFSTISSDSNLIARAELFRKYVTTACPFLKQADGDNDEVVCVPLSQEVVGNVFSHVAASRTYCAFLGHLPDSSTIVSCVLILSSQFPADATVEAILGSVFWMAVVASVQMTPHIACTQATSLSGATSASGSAFGKGRVRVAAKSVRTGRVVTAAVSPCPNVAAMSIELDEVMEAETPTLVMTDGVDGVERRIALHAPEPVTPAGSPTRRDQHADVPSPTAPSPSSQSQVSSSLEASAMEAWSDADSKPLLLYTNDVVGVSFACVSGSSVQEVRFASRPSVIYTPPPTTSSSCIGDASALTAPPILSIERVRILPEEWEQASSTFSTEDFFELLHHNIIYCLTPWETQLRRPEISPTELSGYPTWVYHEDQNGIRCRTYVCLSLEMFGNGPRRLLRGSADSVGPSKVVELLLLRWEAAVDDWDSYLPQLRNFVDRLHIDFNSNA</sequence>